<accession>A0A371HJP1</accession>
<feature type="region of interest" description="Disordered" evidence="1">
    <location>
        <begin position="1"/>
        <end position="83"/>
    </location>
</feature>
<evidence type="ECO:0000256" key="1">
    <source>
        <dbReference type="SAM" id="MobiDB-lite"/>
    </source>
</evidence>
<name>A0A371HJP1_MUCPR</name>
<evidence type="ECO:0000313" key="2">
    <source>
        <dbReference type="EMBL" id="RDY02999.1"/>
    </source>
</evidence>
<reference evidence="2" key="1">
    <citation type="submission" date="2018-05" db="EMBL/GenBank/DDBJ databases">
        <title>Draft genome of Mucuna pruriens seed.</title>
        <authorList>
            <person name="Nnadi N.E."/>
            <person name="Vos R."/>
            <person name="Hasami M.H."/>
            <person name="Devisetty U.K."/>
            <person name="Aguiy J.C."/>
        </authorList>
    </citation>
    <scope>NUCLEOTIDE SEQUENCE [LARGE SCALE GENOMIC DNA]</scope>
    <source>
        <strain evidence="2">JCA_2017</strain>
    </source>
</reference>
<feature type="compositionally biased region" description="Polar residues" evidence="1">
    <location>
        <begin position="53"/>
        <end position="71"/>
    </location>
</feature>
<proteinExistence type="predicted"/>
<comment type="caution">
    <text evidence="2">The sequence shown here is derived from an EMBL/GenBank/DDBJ whole genome shotgun (WGS) entry which is preliminary data.</text>
</comment>
<dbReference type="Proteomes" id="UP000257109">
    <property type="component" value="Unassembled WGS sequence"/>
</dbReference>
<feature type="non-terminal residue" evidence="2">
    <location>
        <position position="1"/>
    </location>
</feature>
<sequence length="142" mass="15771">MRPTVMKHGKSDSNTKHEAESNSKRTRVGSSSANLSRQQQSKAEIMSAHLVPNLNQVGQSDPKPTNDTSSSLPPPTELKPLPSHLKYAYLGNDQQFPIIITNNIHQEQEEKLLNVLRQHKKEIGWKLSDLLGINPPSGCIES</sequence>
<feature type="compositionally biased region" description="Basic and acidic residues" evidence="1">
    <location>
        <begin position="9"/>
        <end position="23"/>
    </location>
</feature>
<feature type="compositionally biased region" description="Polar residues" evidence="1">
    <location>
        <begin position="28"/>
        <end position="42"/>
    </location>
</feature>
<dbReference type="EMBL" id="QJKJ01002412">
    <property type="protein sequence ID" value="RDY02999.1"/>
    <property type="molecule type" value="Genomic_DNA"/>
</dbReference>
<dbReference type="OrthoDB" id="1752182at2759"/>
<gene>
    <name evidence="2" type="ORF">CR513_13479</name>
</gene>
<evidence type="ECO:0000313" key="3">
    <source>
        <dbReference type="Proteomes" id="UP000257109"/>
    </source>
</evidence>
<dbReference type="AlphaFoldDB" id="A0A371HJP1"/>
<organism evidence="2 3">
    <name type="scientific">Mucuna pruriens</name>
    <name type="common">Velvet bean</name>
    <name type="synonym">Dolichos pruriens</name>
    <dbReference type="NCBI Taxonomy" id="157652"/>
    <lineage>
        <taxon>Eukaryota</taxon>
        <taxon>Viridiplantae</taxon>
        <taxon>Streptophyta</taxon>
        <taxon>Embryophyta</taxon>
        <taxon>Tracheophyta</taxon>
        <taxon>Spermatophyta</taxon>
        <taxon>Magnoliopsida</taxon>
        <taxon>eudicotyledons</taxon>
        <taxon>Gunneridae</taxon>
        <taxon>Pentapetalae</taxon>
        <taxon>rosids</taxon>
        <taxon>fabids</taxon>
        <taxon>Fabales</taxon>
        <taxon>Fabaceae</taxon>
        <taxon>Papilionoideae</taxon>
        <taxon>50 kb inversion clade</taxon>
        <taxon>NPAAA clade</taxon>
        <taxon>indigoferoid/millettioid clade</taxon>
        <taxon>Phaseoleae</taxon>
        <taxon>Mucuna</taxon>
    </lineage>
</organism>
<keyword evidence="3" id="KW-1185">Reference proteome</keyword>
<protein>
    <submittedName>
        <fullName evidence="2">Uncharacterized protein</fullName>
    </submittedName>
</protein>